<evidence type="ECO:0000313" key="2">
    <source>
        <dbReference type="Proteomes" id="UP000479710"/>
    </source>
</evidence>
<sequence length="61" mass="6365">MGNTACSTFCLCVPCDFWLNCCAGPRQQPAASRYAQPPPTTETMAMAAAYTDPSDAGKASS</sequence>
<dbReference type="EMBL" id="SPHZ02000001">
    <property type="protein sequence ID" value="KAF0933210.1"/>
    <property type="molecule type" value="Genomic_DNA"/>
</dbReference>
<accession>A0A6G1F8I6</accession>
<dbReference type="AlphaFoldDB" id="A0A6G1F8I6"/>
<evidence type="ECO:0000313" key="1">
    <source>
        <dbReference type="EMBL" id="KAF0933210.1"/>
    </source>
</evidence>
<organism evidence="1 2">
    <name type="scientific">Oryza meyeriana var. granulata</name>
    <dbReference type="NCBI Taxonomy" id="110450"/>
    <lineage>
        <taxon>Eukaryota</taxon>
        <taxon>Viridiplantae</taxon>
        <taxon>Streptophyta</taxon>
        <taxon>Embryophyta</taxon>
        <taxon>Tracheophyta</taxon>
        <taxon>Spermatophyta</taxon>
        <taxon>Magnoliopsida</taxon>
        <taxon>Liliopsida</taxon>
        <taxon>Poales</taxon>
        <taxon>Poaceae</taxon>
        <taxon>BOP clade</taxon>
        <taxon>Oryzoideae</taxon>
        <taxon>Oryzeae</taxon>
        <taxon>Oryzinae</taxon>
        <taxon>Oryza</taxon>
        <taxon>Oryza meyeriana</taxon>
    </lineage>
</organism>
<name>A0A6G1F8I6_9ORYZ</name>
<dbReference type="Proteomes" id="UP000479710">
    <property type="component" value="Unassembled WGS sequence"/>
</dbReference>
<reference evidence="1 2" key="1">
    <citation type="submission" date="2019-11" db="EMBL/GenBank/DDBJ databases">
        <title>Whole genome sequence of Oryza granulata.</title>
        <authorList>
            <person name="Li W."/>
        </authorList>
    </citation>
    <scope>NUCLEOTIDE SEQUENCE [LARGE SCALE GENOMIC DNA]</scope>
    <source>
        <strain evidence="2">cv. Menghai</strain>
        <tissue evidence="1">Leaf</tissue>
    </source>
</reference>
<comment type="caution">
    <text evidence="1">The sequence shown here is derived from an EMBL/GenBank/DDBJ whole genome shotgun (WGS) entry which is preliminary data.</text>
</comment>
<keyword evidence="2" id="KW-1185">Reference proteome</keyword>
<proteinExistence type="predicted"/>
<protein>
    <submittedName>
        <fullName evidence="1">Uncharacterized protein</fullName>
    </submittedName>
</protein>
<gene>
    <name evidence="1" type="ORF">E2562_016155</name>
</gene>